<comment type="similarity">
    <text evidence="1">Belongs to the DprA/Smf family.</text>
</comment>
<dbReference type="SUPFAM" id="SSF102405">
    <property type="entry name" value="MCP/YpsA-like"/>
    <property type="match status" value="1"/>
</dbReference>
<feature type="compositionally biased region" description="Gly residues" evidence="2">
    <location>
        <begin position="1"/>
        <end position="11"/>
    </location>
</feature>
<dbReference type="RefSeq" id="WP_250850928.1">
    <property type="nucleotide sequence ID" value="NZ_LJIW01000002.1"/>
</dbReference>
<proteinExistence type="inferred from homology"/>
<feature type="region of interest" description="Disordered" evidence="2">
    <location>
        <begin position="1"/>
        <end position="103"/>
    </location>
</feature>
<dbReference type="PANTHER" id="PTHR43022:SF1">
    <property type="entry name" value="PROTEIN SMF"/>
    <property type="match status" value="1"/>
</dbReference>
<feature type="region of interest" description="Disordered" evidence="2">
    <location>
        <begin position="473"/>
        <end position="496"/>
    </location>
</feature>
<accession>A0A2J7YX44</accession>
<dbReference type="InterPro" id="IPR003488">
    <property type="entry name" value="DprA"/>
</dbReference>
<dbReference type="PANTHER" id="PTHR43022">
    <property type="entry name" value="PROTEIN SMF"/>
    <property type="match status" value="1"/>
</dbReference>
<keyword evidence="5" id="KW-1185">Reference proteome</keyword>
<reference evidence="4 5" key="1">
    <citation type="submission" date="2015-09" db="EMBL/GenBank/DDBJ databases">
        <title>Genome sequence, genome mining and natural product profiling of a biocontrol bacterium Streptomyces malaysiensis F913.</title>
        <authorList>
            <person name="Xu Y."/>
            <person name="Wei J."/>
            <person name="Xie J."/>
            <person name="Li T."/>
            <person name="Zhou Z."/>
        </authorList>
    </citation>
    <scope>NUCLEOTIDE SEQUENCE [LARGE SCALE GENOMIC DNA]</scope>
    <source>
        <strain evidence="4 5">F913</strain>
    </source>
</reference>
<feature type="compositionally biased region" description="Basic and acidic residues" evidence="2">
    <location>
        <begin position="35"/>
        <end position="57"/>
    </location>
</feature>
<evidence type="ECO:0000256" key="1">
    <source>
        <dbReference type="ARBA" id="ARBA00006525"/>
    </source>
</evidence>
<dbReference type="AlphaFoldDB" id="A0A2J7YX44"/>
<evidence type="ECO:0000313" key="4">
    <source>
        <dbReference type="EMBL" id="PNG92596.1"/>
    </source>
</evidence>
<feature type="domain" description="Smf/DprA SLOG" evidence="3">
    <location>
        <begin position="183"/>
        <end position="393"/>
    </location>
</feature>
<evidence type="ECO:0000259" key="3">
    <source>
        <dbReference type="Pfam" id="PF02481"/>
    </source>
</evidence>
<comment type="caution">
    <text evidence="4">The sequence shown here is derived from an EMBL/GenBank/DDBJ whole genome shotgun (WGS) entry which is preliminary data.</text>
</comment>
<gene>
    <name evidence="4" type="ORF">SMF913_28061</name>
</gene>
<evidence type="ECO:0000256" key="2">
    <source>
        <dbReference type="SAM" id="MobiDB-lite"/>
    </source>
</evidence>
<name>A0A2J7YX44_STRMQ</name>
<dbReference type="GO" id="GO:0009294">
    <property type="term" value="P:DNA-mediated transformation"/>
    <property type="evidence" value="ECO:0007669"/>
    <property type="project" value="InterPro"/>
</dbReference>
<dbReference type="EMBL" id="LJIW01000002">
    <property type="protein sequence ID" value="PNG92596.1"/>
    <property type="molecule type" value="Genomic_DNA"/>
</dbReference>
<feature type="compositionally biased region" description="Basic and acidic residues" evidence="2">
    <location>
        <begin position="94"/>
        <end position="103"/>
    </location>
</feature>
<dbReference type="NCBIfam" id="TIGR00732">
    <property type="entry name" value="dprA"/>
    <property type="match status" value="1"/>
</dbReference>
<sequence>MSTPSAGGGRGTVPALFSDLWQRDGVTDEGQGLSEGREGADESQGHPKGRGTPDERQALPGGQGVADEGRGLSEGWGVADEGQGHPEGQGVVDDGLRLPEGRGVPDEERLARAALTRLVEPGDEAVGRWLRRMGPVALWRALTGKGKPPPGATGDRLAGCALRAAGVDPVADLALIARCGGRFICPGDLDWPGQLDDLGDARPVGLWVRGPAGLRMWALRSVAVVGARACSDYGAHVAAALGTGLAERGWVVVSGAAHGVDGAAHRGALAAGGATIAVLASGVDVPYPRGHTELIERIAEQGLVLAELPPGAHPTRARFVLRNRVIAALTRGTVVVEAQYRSGSLVTARRAQQLGRSTMGVPGPVTSGLSAGVHELLRGEAVLVSDAAEVAELVGGIGDLAPERRGPLVERDLLDPVTARVLEALSARGGNDLRDVARGSGTGCDEALGRLHELLALGFVERRGDRWELVRPVRPSGGVRRGDPPNRGNRVKGLRR</sequence>
<dbReference type="Pfam" id="PF02481">
    <property type="entry name" value="DNA_processg_A"/>
    <property type="match status" value="1"/>
</dbReference>
<dbReference type="Gene3D" id="3.40.50.450">
    <property type="match status" value="1"/>
</dbReference>
<evidence type="ECO:0000313" key="5">
    <source>
        <dbReference type="Proteomes" id="UP000236520"/>
    </source>
</evidence>
<organism evidence="4 5">
    <name type="scientific">Streptomyces malaysiensis</name>
    <dbReference type="NCBI Taxonomy" id="92644"/>
    <lineage>
        <taxon>Bacteria</taxon>
        <taxon>Bacillati</taxon>
        <taxon>Actinomycetota</taxon>
        <taxon>Actinomycetes</taxon>
        <taxon>Kitasatosporales</taxon>
        <taxon>Streptomycetaceae</taxon>
        <taxon>Streptomyces</taxon>
        <taxon>Streptomyces violaceusniger group</taxon>
    </lineage>
</organism>
<protein>
    <recommendedName>
        <fullName evidence="3">Smf/DprA SLOG domain-containing protein</fullName>
    </recommendedName>
</protein>
<dbReference type="Proteomes" id="UP000236520">
    <property type="component" value="Unassembled WGS sequence"/>
</dbReference>
<dbReference type="InterPro" id="IPR057666">
    <property type="entry name" value="DrpA_SLOG"/>
</dbReference>